<protein>
    <submittedName>
        <fullName evidence="3">Uncharacterized protein LOC128777786</fullName>
    </submittedName>
</protein>
<feature type="compositionally biased region" description="Polar residues" evidence="1">
    <location>
        <begin position="206"/>
        <end position="215"/>
    </location>
</feature>
<accession>A0A9W2VRU4</accession>
<dbReference type="RefSeq" id="XP_053761301.1">
    <property type="nucleotide sequence ID" value="XM_053905326.1"/>
</dbReference>
<feature type="compositionally biased region" description="Basic and acidic residues" evidence="1">
    <location>
        <begin position="144"/>
        <end position="168"/>
    </location>
</feature>
<dbReference type="GeneID" id="128777786"/>
<gene>
    <name evidence="3" type="primary">LOC128777786</name>
</gene>
<evidence type="ECO:0000313" key="2">
    <source>
        <dbReference type="Proteomes" id="UP001165780"/>
    </source>
</evidence>
<evidence type="ECO:0000313" key="3">
    <source>
        <dbReference type="RefSeq" id="XP_053761301.1"/>
    </source>
</evidence>
<proteinExistence type="predicted"/>
<evidence type="ECO:0000256" key="1">
    <source>
        <dbReference type="SAM" id="MobiDB-lite"/>
    </source>
</evidence>
<sequence>MGPGTGQFRFLDSSPLSGIPCGHAQTKGPSQRSGLKLVIGVEFAAVTASIAIERTDVCEDLHPLLPLPPLLRGRAPRALKPRDLCFYHPLPALPPPPFSPEVWLCDPEGRPREGAQTRKRCFKELSCPPEGEKGRKSQSQSQNQKEKYKTAEGGDTDRGKRQTPDDRTLGQPCGEAQATLPEDEKPRQKPVSTSTPTPVMRVRPSWRNQPLLNHQ</sequence>
<dbReference type="Proteomes" id="UP001165780">
    <property type="component" value="Unplaced"/>
</dbReference>
<reference evidence="3" key="1">
    <citation type="submission" date="2025-08" db="UniProtKB">
        <authorList>
            <consortium name="RefSeq"/>
        </authorList>
    </citation>
    <scope>IDENTIFICATION</scope>
    <source>
        <tissue evidence="3">Whole blood</tissue>
    </source>
</reference>
<feature type="region of interest" description="Disordered" evidence="1">
    <location>
        <begin position="125"/>
        <end position="215"/>
    </location>
</feature>
<keyword evidence="2" id="KW-1185">Reference proteome</keyword>
<organism evidence="2 3">
    <name type="scientific">Panthera pardus</name>
    <name type="common">Leopard</name>
    <name type="synonym">Felis pardus</name>
    <dbReference type="NCBI Taxonomy" id="9691"/>
    <lineage>
        <taxon>Eukaryota</taxon>
        <taxon>Metazoa</taxon>
        <taxon>Chordata</taxon>
        <taxon>Craniata</taxon>
        <taxon>Vertebrata</taxon>
        <taxon>Euteleostomi</taxon>
        <taxon>Mammalia</taxon>
        <taxon>Eutheria</taxon>
        <taxon>Laurasiatheria</taxon>
        <taxon>Carnivora</taxon>
        <taxon>Feliformia</taxon>
        <taxon>Felidae</taxon>
        <taxon>Pantherinae</taxon>
        <taxon>Panthera</taxon>
    </lineage>
</organism>
<name>A0A9W2VRU4_PANPR</name>
<dbReference type="AlphaFoldDB" id="A0A9W2VRU4"/>